<name>A0A8K2A735_9CYAN</name>
<reference evidence="10" key="1">
    <citation type="submission" date="2019-12" db="EMBL/GenBank/DDBJ databases">
        <title>High-Quality draft genome sequences of three cyanobacteria isolated from the limestone walls of the Old Cathedral of Coimbra.</title>
        <authorList>
            <person name="Tiago I."/>
            <person name="Soares F."/>
            <person name="Portugal A."/>
        </authorList>
    </citation>
    <scope>NUCLEOTIDE SEQUENCE [LARGE SCALE GENOMIC DNA]</scope>
    <source>
        <strain evidence="10">C</strain>
    </source>
</reference>
<evidence type="ECO:0000256" key="5">
    <source>
        <dbReference type="ARBA" id="ARBA00022989"/>
    </source>
</evidence>
<dbReference type="SUPFAM" id="SSF160240">
    <property type="entry name" value="Cation efflux protein cytoplasmic domain-like"/>
    <property type="match status" value="1"/>
</dbReference>
<evidence type="ECO:0000256" key="1">
    <source>
        <dbReference type="ARBA" id="ARBA00004141"/>
    </source>
</evidence>
<evidence type="ECO:0000256" key="6">
    <source>
        <dbReference type="ARBA" id="ARBA00023136"/>
    </source>
</evidence>
<proteinExistence type="inferred from homology"/>
<dbReference type="InterPro" id="IPR058533">
    <property type="entry name" value="Cation_efflux_TM"/>
</dbReference>
<gene>
    <name evidence="10" type="ORF">GS597_03645</name>
</gene>
<keyword evidence="6 7" id="KW-0472">Membrane</keyword>
<feature type="domain" description="Cation efflux protein transmembrane" evidence="8">
    <location>
        <begin position="13"/>
        <end position="206"/>
    </location>
</feature>
<dbReference type="RefSeq" id="WP_238717958.1">
    <property type="nucleotide sequence ID" value="NZ_WVIC01000005.1"/>
</dbReference>
<protein>
    <submittedName>
        <fullName evidence="10">Cation diffusion facilitator family transporter</fullName>
    </submittedName>
</protein>
<evidence type="ECO:0000256" key="3">
    <source>
        <dbReference type="ARBA" id="ARBA00022448"/>
    </source>
</evidence>
<dbReference type="Gene3D" id="3.30.70.1350">
    <property type="entry name" value="Cation efflux protein, cytoplasmic domain"/>
    <property type="match status" value="1"/>
</dbReference>
<evidence type="ECO:0000256" key="4">
    <source>
        <dbReference type="ARBA" id="ARBA00022692"/>
    </source>
</evidence>
<dbReference type="InterPro" id="IPR002524">
    <property type="entry name" value="Cation_efflux"/>
</dbReference>
<evidence type="ECO:0000313" key="10">
    <source>
        <dbReference type="EMBL" id="NCJ05615.1"/>
    </source>
</evidence>
<dbReference type="PANTHER" id="PTHR43840">
    <property type="entry name" value="MITOCHONDRIAL METAL TRANSPORTER 1-RELATED"/>
    <property type="match status" value="1"/>
</dbReference>
<feature type="domain" description="Cation efflux protein cytoplasmic" evidence="9">
    <location>
        <begin position="214"/>
        <end position="287"/>
    </location>
</feature>
<dbReference type="GO" id="GO:0006882">
    <property type="term" value="P:intracellular zinc ion homeostasis"/>
    <property type="evidence" value="ECO:0007669"/>
    <property type="project" value="TreeGrafter"/>
</dbReference>
<accession>A0A8K2A735</accession>
<dbReference type="Gene3D" id="1.20.1510.10">
    <property type="entry name" value="Cation efflux protein transmembrane domain"/>
    <property type="match status" value="1"/>
</dbReference>
<dbReference type="Pfam" id="PF16916">
    <property type="entry name" value="ZT_dimer"/>
    <property type="match status" value="1"/>
</dbReference>
<dbReference type="AlphaFoldDB" id="A0A8K2A735"/>
<dbReference type="SUPFAM" id="SSF161111">
    <property type="entry name" value="Cation efflux protein transmembrane domain-like"/>
    <property type="match status" value="1"/>
</dbReference>
<feature type="transmembrane region" description="Helical" evidence="7">
    <location>
        <begin position="180"/>
        <end position="198"/>
    </location>
</feature>
<evidence type="ECO:0000259" key="9">
    <source>
        <dbReference type="Pfam" id="PF16916"/>
    </source>
</evidence>
<dbReference type="GO" id="GO:0005886">
    <property type="term" value="C:plasma membrane"/>
    <property type="evidence" value="ECO:0007669"/>
    <property type="project" value="TreeGrafter"/>
</dbReference>
<dbReference type="EMBL" id="WVIC01000005">
    <property type="protein sequence ID" value="NCJ05615.1"/>
    <property type="molecule type" value="Genomic_DNA"/>
</dbReference>
<dbReference type="InterPro" id="IPR050291">
    <property type="entry name" value="CDF_Transporter"/>
</dbReference>
<evidence type="ECO:0000256" key="2">
    <source>
        <dbReference type="ARBA" id="ARBA00008114"/>
    </source>
</evidence>
<dbReference type="PANTHER" id="PTHR43840:SF15">
    <property type="entry name" value="MITOCHONDRIAL METAL TRANSPORTER 1-RELATED"/>
    <property type="match status" value="1"/>
</dbReference>
<feature type="transmembrane region" description="Helical" evidence="7">
    <location>
        <begin position="12"/>
        <end position="33"/>
    </location>
</feature>
<evidence type="ECO:0000256" key="7">
    <source>
        <dbReference type="SAM" id="Phobius"/>
    </source>
</evidence>
<keyword evidence="3" id="KW-0813">Transport</keyword>
<dbReference type="GO" id="GO:0015341">
    <property type="term" value="F:zinc efflux antiporter activity"/>
    <property type="evidence" value="ECO:0007669"/>
    <property type="project" value="TreeGrafter"/>
</dbReference>
<feature type="transmembrane region" description="Helical" evidence="7">
    <location>
        <begin position="84"/>
        <end position="105"/>
    </location>
</feature>
<feature type="transmembrane region" description="Helical" evidence="7">
    <location>
        <begin position="45"/>
        <end position="63"/>
    </location>
</feature>
<comment type="similarity">
    <text evidence="2">Belongs to the cation diffusion facilitator (CDF) transporter (TC 2.A.4) family.</text>
</comment>
<dbReference type="GO" id="GO:0015093">
    <property type="term" value="F:ferrous iron transmembrane transporter activity"/>
    <property type="evidence" value="ECO:0007669"/>
    <property type="project" value="TreeGrafter"/>
</dbReference>
<comment type="subcellular location">
    <subcellularLocation>
        <location evidence="1">Membrane</location>
        <topology evidence="1">Multi-pass membrane protein</topology>
    </subcellularLocation>
</comment>
<evidence type="ECO:0000313" key="11">
    <source>
        <dbReference type="Proteomes" id="UP000607397"/>
    </source>
</evidence>
<dbReference type="GO" id="GO:0015086">
    <property type="term" value="F:cadmium ion transmembrane transporter activity"/>
    <property type="evidence" value="ECO:0007669"/>
    <property type="project" value="TreeGrafter"/>
</dbReference>
<feature type="transmembrane region" description="Helical" evidence="7">
    <location>
        <begin position="117"/>
        <end position="135"/>
    </location>
</feature>
<comment type="caution">
    <text evidence="10">The sequence shown here is derived from an EMBL/GenBank/DDBJ whole genome shotgun (WGS) entry which is preliminary data.</text>
</comment>
<dbReference type="NCBIfam" id="TIGR01297">
    <property type="entry name" value="CDF"/>
    <property type="match status" value="1"/>
</dbReference>
<dbReference type="InterPro" id="IPR036837">
    <property type="entry name" value="Cation_efflux_CTD_sf"/>
</dbReference>
<dbReference type="Pfam" id="PF01545">
    <property type="entry name" value="Cation_efflux"/>
    <property type="match status" value="1"/>
</dbReference>
<keyword evidence="4 7" id="KW-0812">Transmembrane</keyword>
<dbReference type="InterPro" id="IPR027470">
    <property type="entry name" value="Cation_efflux_CTD"/>
</dbReference>
<evidence type="ECO:0000259" key="8">
    <source>
        <dbReference type="Pfam" id="PF01545"/>
    </source>
</evidence>
<dbReference type="Proteomes" id="UP000607397">
    <property type="component" value="Unassembled WGS sequence"/>
</dbReference>
<feature type="transmembrane region" description="Helical" evidence="7">
    <location>
        <begin position="156"/>
        <end position="174"/>
    </location>
</feature>
<dbReference type="InterPro" id="IPR027469">
    <property type="entry name" value="Cation_efflux_TMD_sf"/>
</dbReference>
<keyword evidence="11" id="KW-1185">Reference proteome</keyword>
<keyword evidence="5 7" id="KW-1133">Transmembrane helix</keyword>
<sequence>MLSAKHSARTYMRISIGAAVLTMGLKFWAYVLTGSVGLFSDAAESSVNLIGSLVGLWMLTVAAQPPDQEHRYGHSKAEYFSSALEGALILVAACGIAFTAIERLINPQPLEQLDVGLGLSLVAALVNAGVAMLLLRAGQRLRSIALRADAHHLLTDVWTSVGVIAGLIAVRLTGWTMVDPIIAILLTLNIAWVAIKLLRESAGGLMDQALPAPDLQCIQEVLDYYRQQGIVFHALRTRMAGSRSFISMHVLVPGDWTVQHGHHLCESIELGIMQRLPGSNVITHLEPVEDLVSWQDQDLDRSP</sequence>
<organism evidence="10 11">
    <name type="scientific">Petrachloros mirabilis ULC683</name>
    <dbReference type="NCBI Taxonomy" id="2781853"/>
    <lineage>
        <taxon>Bacteria</taxon>
        <taxon>Bacillati</taxon>
        <taxon>Cyanobacteriota</taxon>
        <taxon>Cyanophyceae</taxon>
        <taxon>Synechococcales</taxon>
        <taxon>Petrachlorosaceae</taxon>
        <taxon>Petrachloros</taxon>
        <taxon>Petrachloros mirabilis</taxon>
    </lineage>
</organism>